<feature type="transmembrane region" description="Helical" evidence="3">
    <location>
        <begin position="57"/>
        <end position="77"/>
    </location>
</feature>
<dbReference type="InterPro" id="IPR050882">
    <property type="entry name" value="Prepilin_peptidase/N-MTase"/>
</dbReference>
<dbReference type="InterPro" id="IPR000045">
    <property type="entry name" value="Prepilin_IV_endopep_pep"/>
</dbReference>
<evidence type="ECO:0000256" key="3">
    <source>
        <dbReference type="SAM" id="Phobius"/>
    </source>
</evidence>
<keyword evidence="3" id="KW-0472">Membrane</keyword>
<evidence type="ECO:0000313" key="6">
    <source>
        <dbReference type="Proteomes" id="UP000707352"/>
    </source>
</evidence>
<feature type="transmembrane region" description="Helical" evidence="3">
    <location>
        <begin position="135"/>
        <end position="159"/>
    </location>
</feature>
<feature type="transmembrane region" description="Helical" evidence="3">
    <location>
        <begin position="7"/>
        <end position="25"/>
    </location>
</feature>
<comment type="caution">
    <text evidence="5">The sequence shown here is derived from an EMBL/GenBank/DDBJ whole genome shotgun (WGS) entry which is preliminary data.</text>
</comment>
<dbReference type="Proteomes" id="UP000707352">
    <property type="component" value="Unassembled WGS sequence"/>
</dbReference>
<evidence type="ECO:0000259" key="4">
    <source>
        <dbReference type="Pfam" id="PF01478"/>
    </source>
</evidence>
<name>A0ABX0VF17_9HYPH</name>
<feature type="transmembrane region" description="Helical" evidence="3">
    <location>
        <begin position="97"/>
        <end position="123"/>
    </location>
</feature>
<dbReference type="RefSeq" id="WP_167674429.1">
    <property type="nucleotide sequence ID" value="NZ_JAATJS010000009.1"/>
</dbReference>
<evidence type="ECO:0000256" key="2">
    <source>
        <dbReference type="RuleBase" id="RU003793"/>
    </source>
</evidence>
<keyword evidence="3" id="KW-1133">Transmembrane helix</keyword>
<dbReference type="PANTHER" id="PTHR30487:SF0">
    <property type="entry name" value="PREPILIN LEADER PEPTIDASE_N-METHYLTRANSFERASE-RELATED"/>
    <property type="match status" value="1"/>
</dbReference>
<proteinExistence type="inferred from homology"/>
<dbReference type="PANTHER" id="PTHR30487">
    <property type="entry name" value="TYPE 4 PREPILIN-LIKE PROTEINS LEADER PEPTIDE-PROCESSING ENZYME"/>
    <property type="match status" value="1"/>
</dbReference>
<sequence length="163" mass="17044">MPSELPLLAVFAAYLVTVLLVSAVIDARHFIIPNTANAANLAGALAFAFVMPQSTLASALLGGLIGGGAFVALAAAFRRIRRYDGLGLGDAKFMLGAGAWVGWQGLAPLVFVASSSALVYVALRRKMGEGFDPQAKIPFAPFLCAATLTVWSLQIFGYAPWLG</sequence>
<dbReference type="InterPro" id="IPR014032">
    <property type="entry name" value="Peptidase_A24A_bac"/>
</dbReference>
<evidence type="ECO:0000256" key="1">
    <source>
        <dbReference type="ARBA" id="ARBA00005801"/>
    </source>
</evidence>
<reference evidence="5 6" key="1">
    <citation type="submission" date="2020-03" db="EMBL/GenBank/DDBJ databases">
        <title>The genome sequence of Microvirga sp. c23x22.</title>
        <authorList>
            <person name="Zhang X."/>
        </authorList>
    </citation>
    <scope>NUCLEOTIDE SEQUENCE [LARGE SCALE GENOMIC DNA]</scope>
    <source>
        <strain evidence="6">c23x22</strain>
    </source>
</reference>
<comment type="similarity">
    <text evidence="1 2">Belongs to the peptidase A24 family.</text>
</comment>
<gene>
    <name evidence="5" type="ORF">HB375_17695</name>
</gene>
<protein>
    <submittedName>
        <fullName evidence="5">Prepilin peptidase</fullName>
    </submittedName>
</protein>
<accession>A0ABX0VF17</accession>
<dbReference type="Pfam" id="PF01478">
    <property type="entry name" value="Peptidase_A24"/>
    <property type="match status" value="1"/>
</dbReference>
<organism evidence="5 6">
    <name type="scientific">Microvirga terricola</name>
    <dbReference type="NCBI Taxonomy" id="2719797"/>
    <lineage>
        <taxon>Bacteria</taxon>
        <taxon>Pseudomonadati</taxon>
        <taxon>Pseudomonadota</taxon>
        <taxon>Alphaproteobacteria</taxon>
        <taxon>Hyphomicrobiales</taxon>
        <taxon>Methylobacteriaceae</taxon>
        <taxon>Microvirga</taxon>
    </lineage>
</organism>
<dbReference type="EMBL" id="JAATJS010000009">
    <property type="protein sequence ID" value="NIX78430.1"/>
    <property type="molecule type" value="Genomic_DNA"/>
</dbReference>
<dbReference type="Gene3D" id="1.20.120.1220">
    <property type="match status" value="1"/>
</dbReference>
<feature type="domain" description="Prepilin type IV endopeptidase peptidase" evidence="4">
    <location>
        <begin position="14"/>
        <end position="121"/>
    </location>
</feature>
<feature type="transmembrane region" description="Helical" evidence="3">
    <location>
        <begin position="31"/>
        <end position="50"/>
    </location>
</feature>
<keyword evidence="6" id="KW-1185">Reference proteome</keyword>
<dbReference type="PRINTS" id="PR00864">
    <property type="entry name" value="PREPILNPTASE"/>
</dbReference>
<keyword evidence="3" id="KW-0812">Transmembrane</keyword>
<evidence type="ECO:0000313" key="5">
    <source>
        <dbReference type="EMBL" id="NIX78430.1"/>
    </source>
</evidence>